<accession>A0AAQ3WU22</accession>
<evidence type="ECO:0000256" key="8">
    <source>
        <dbReference type="ARBA" id="ARBA00023180"/>
    </source>
</evidence>
<dbReference type="Pfam" id="PF05922">
    <property type="entry name" value="Inhibitor_I9"/>
    <property type="match status" value="2"/>
</dbReference>
<evidence type="ECO:0000256" key="1">
    <source>
        <dbReference type="ARBA" id="ARBA00004613"/>
    </source>
</evidence>
<evidence type="ECO:0000256" key="6">
    <source>
        <dbReference type="ARBA" id="ARBA00022801"/>
    </source>
</evidence>
<evidence type="ECO:0000256" key="4">
    <source>
        <dbReference type="ARBA" id="ARBA00022670"/>
    </source>
</evidence>
<dbReference type="FunFam" id="3.50.30.30:FF:000005">
    <property type="entry name" value="subtilisin-like protease SBT1.5"/>
    <property type="match status" value="2"/>
</dbReference>
<feature type="compositionally biased region" description="Basic and acidic residues" evidence="12">
    <location>
        <begin position="209"/>
        <end position="225"/>
    </location>
</feature>
<dbReference type="InterPro" id="IPR000209">
    <property type="entry name" value="Peptidase_S8/S53_dom"/>
</dbReference>
<feature type="domain" description="Inhibitor I9" evidence="16">
    <location>
        <begin position="843"/>
        <end position="921"/>
    </location>
</feature>
<evidence type="ECO:0000259" key="17">
    <source>
        <dbReference type="Pfam" id="PF17766"/>
    </source>
</evidence>
<dbReference type="InterPro" id="IPR046450">
    <property type="entry name" value="PA_dom_sf"/>
</dbReference>
<dbReference type="Gene3D" id="3.30.70.80">
    <property type="entry name" value="Peptidase S8 propeptide/proteinase inhibitor I9"/>
    <property type="match status" value="2"/>
</dbReference>
<keyword evidence="5 13" id="KW-0732">Signal</keyword>
<evidence type="ECO:0000256" key="7">
    <source>
        <dbReference type="ARBA" id="ARBA00022825"/>
    </source>
</evidence>
<dbReference type="Gene3D" id="3.40.50.200">
    <property type="entry name" value="Peptidase S8/S53 domain"/>
    <property type="match status" value="2"/>
</dbReference>
<dbReference type="CDD" id="cd04852">
    <property type="entry name" value="Peptidases_S8_3"/>
    <property type="match status" value="2"/>
</dbReference>
<evidence type="ECO:0000256" key="12">
    <source>
        <dbReference type="SAM" id="MobiDB-lite"/>
    </source>
</evidence>
<dbReference type="GO" id="GO:0005576">
    <property type="term" value="C:extracellular region"/>
    <property type="evidence" value="ECO:0007669"/>
    <property type="project" value="UniProtKB-SubCell"/>
</dbReference>
<feature type="domain" description="Peptidase S8/S53" evidence="14">
    <location>
        <begin position="140"/>
        <end position="591"/>
    </location>
</feature>
<evidence type="ECO:0000259" key="14">
    <source>
        <dbReference type="Pfam" id="PF00082"/>
    </source>
</evidence>
<evidence type="ECO:0000256" key="5">
    <source>
        <dbReference type="ARBA" id="ARBA00022729"/>
    </source>
</evidence>
<comment type="similarity">
    <text evidence="2 10 11">Belongs to the peptidase S8 family.</text>
</comment>
<evidence type="ECO:0000313" key="18">
    <source>
        <dbReference type="EMBL" id="WVZ73405.1"/>
    </source>
</evidence>
<dbReference type="InterPro" id="IPR037045">
    <property type="entry name" value="S8pro/Inhibitor_I9_sf"/>
</dbReference>
<evidence type="ECO:0000256" key="10">
    <source>
        <dbReference type="PROSITE-ProRule" id="PRU01240"/>
    </source>
</evidence>
<dbReference type="InterPro" id="IPR041469">
    <property type="entry name" value="Subtilisin-like_FN3"/>
</dbReference>
<dbReference type="InterPro" id="IPR034197">
    <property type="entry name" value="Peptidases_S8_3"/>
</dbReference>
<dbReference type="PRINTS" id="PR00723">
    <property type="entry name" value="SUBTILISIN"/>
</dbReference>
<dbReference type="Pfam" id="PF02225">
    <property type="entry name" value="PA"/>
    <property type="match status" value="2"/>
</dbReference>
<dbReference type="Gene3D" id="2.60.40.2310">
    <property type="match status" value="2"/>
</dbReference>
<dbReference type="SUPFAM" id="SSF52025">
    <property type="entry name" value="PA domain"/>
    <property type="match status" value="1"/>
</dbReference>
<protein>
    <recommendedName>
        <fullName evidence="20">Subtilisin-like protease</fullName>
    </recommendedName>
</protein>
<dbReference type="Proteomes" id="UP001341281">
    <property type="component" value="Chromosome 05"/>
</dbReference>
<dbReference type="GO" id="GO:0006508">
    <property type="term" value="P:proteolysis"/>
    <property type="evidence" value="ECO:0007669"/>
    <property type="project" value="UniProtKB-KW"/>
</dbReference>
<dbReference type="SUPFAM" id="SSF52743">
    <property type="entry name" value="Subtilisin-like"/>
    <property type="match status" value="2"/>
</dbReference>
<dbReference type="Gene3D" id="3.50.30.30">
    <property type="match status" value="2"/>
</dbReference>
<feature type="domain" description="Subtilisin-like protease fibronectin type-III" evidence="17">
    <location>
        <begin position="669"/>
        <end position="770"/>
    </location>
</feature>
<feature type="active site" description="Charge relay system" evidence="9 10">
    <location>
        <position position="553"/>
    </location>
</feature>
<dbReference type="InterPro" id="IPR023827">
    <property type="entry name" value="Peptidase_S8_Asp-AS"/>
</dbReference>
<evidence type="ECO:0000256" key="11">
    <source>
        <dbReference type="RuleBase" id="RU003355"/>
    </source>
</evidence>
<organism evidence="18 19">
    <name type="scientific">Paspalum notatum var. saurae</name>
    <dbReference type="NCBI Taxonomy" id="547442"/>
    <lineage>
        <taxon>Eukaryota</taxon>
        <taxon>Viridiplantae</taxon>
        <taxon>Streptophyta</taxon>
        <taxon>Embryophyta</taxon>
        <taxon>Tracheophyta</taxon>
        <taxon>Spermatophyta</taxon>
        <taxon>Magnoliopsida</taxon>
        <taxon>Liliopsida</taxon>
        <taxon>Poales</taxon>
        <taxon>Poaceae</taxon>
        <taxon>PACMAD clade</taxon>
        <taxon>Panicoideae</taxon>
        <taxon>Andropogonodae</taxon>
        <taxon>Paspaleae</taxon>
        <taxon>Paspalinae</taxon>
        <taxon>Paspalum</taxon>
    </lineage>
</organism>
<keyword evidence="6 10" id="KW-0378">Hydrolase</keyword>
<dbReference type="InterPro" id="IPR023828">
    <property type="entry name" value="Peptidase_S8_Ser-AS"/>
</dbReference>
<dbReference type="FunFam" id="2.60.40.2310:FF:000001">
    <property type="entry name" value="Subtilisin-like protease SBT1.5"/>
    <property type="match status" value="1"/>
</dbReference>
<evidence type="ECO:0000259" key="16">
    <source>
        <dbReference type="Pfam" id="PF05922"/>
    </source>
</evidence>
<evidence type="ECO:0000259" key="15">
    <source>
        <dbReference type="Pfam" id="PF02225"/>
    </source>
</evidence>
<dbReference type="InterPro" id="IPR015500">
    <property type="entry name" value="Peptidase_S8_subtilisin-rel"/>
</dbReference>
<evidence type="ECO:0000256" key="2">
    <source>
        <dbReference type="ARBA" id="ARBA00011073"/>
    </source>
</evidence>
<evidence type="ECO:0000256" key="9">
    <source>
        <dbReference type="PIRSR" id="PIRSR615500-1"/>
    </source>
</evidence>
<dbReference type="InterPro" id="IPR003137">
    <property type="entry name" value="PA_domain"/>
</dbReference>
<evidence type="ECO:0000313" key="19">
    <source>
        <dbReference type="Proteomes" id="UP001341281"/>
    </source>
</evidence>
<evidence type="ECO:0000256" key="13">
    <source>
        <dbReference type="SAM" id="SignalP"/>
    </source>
</evidence>
<feature type="active site" description="Charge relay system" evidence="10">
    <location>
        <position position="1033"/>
    </location>
</feature>
<name>A0AAQ3WU22_PASNO</name>
<dbReference type="InterPro" id="IPR010259">
    <property type="entry name" value="S8pro/Inhibitor_I9"/>
</dbReference>
<proteinExistence type="inferred from homology"/>
<feature type="domain" description="PA" evidence="15">
    <location>
        <begin position="383"/>
        <end position="467"/>
    </location>
</feature>
<keyword evidence="7 10" id="KW-0720">Serine protease</keyword>
<dbReference type="Pfam" id="PF00082">
    <property type="entry name" value="Peptidase_S8"/>
    <property type="match status" value="2"/>
</dbReference>
<evidence type="ECO:0000256" key="3">
    <source>
        <dbReference type="ARBA" id="ARBA00022525"/>
    </source>
</evidence>
<feature type="active site" description="Charge relay system" evidence="9 10">
    <location>
        <position position="224"/>
    </location>
</feature>
<dbReference type="GO" id="GO:0004252">
    <property type="term" value="F:serine-type endopeptidase activity"/>
    <property type="evidence" value="ECO:0007669"/>
    <property type="project" value="UniProtKB-UniRule"/>
</dbReference>
<dbReference type="PROSITE" id="PS00136">
    <property type="entry name" value="SUBTILASE_ASP"/>
    <property type="match status" value="1"/>
</dbReference>
<feature type="domain" description="Subtilisin-like protease fibronectin type-III" evidence="17">
    <location>
        <begin position="1478"/>
        <end position="1577"/>
    </location>
</feature>
<keyword evidence="8" id="KW-0325">Glycoprotein</keyword>
<feature type="domain" description="Inhibitor I9" evidence="16">
    <location>
        <begin position="33"/>
        <end position="114"/>
    </location>
</feature>
<dbReference type="InterPro" id="IPR045051">
    <property type="entry name" value="SBT"/>
</dbReference>
<dbReference type="PROSITE" id="PS51892">
    <property type="entry name" value="SUBTILASE"/>
    <property type="match status" value="2"/>
</dbReference>
<dbReference type="InterPro" id="IPR036852">
    <property type="entry name" value="Peptidase_S8/S53_dom_sf"/>
</dbReference>
<dbReference type="CDD" id="cd02120">
    <property type="entry name" value="PA_subtilisin_like"/>
    <property type="match status" value="2"/>
</dbReference>
<feature type="domain" description="Peptidase S8/S53" evidence="14">
    <location>
        <begin position="947"/>
        <end position="1399"/>
    </location>
</feature>
<feature type="active site" description="Charge relay system" evidence="9 10">
    <location>
        <position position="147"/>
    </location>
</feature>
<keyword evidence="4 10" id="KW-0645">Protease</keyword>
<sequence>MARIRLAVLLALAALAAAAAATAAEEGAQSQSTYIIHLAPDHPALSAAHNGGGGAALLRRLLPRRLRAPRPRVLYSYRHAATGIAARLTPEQAEHAAAGDGVLAVYPDQARQLHTTHTPAFLHLTQAAGLLPAAARGASSVVVGVLDTGIYPIDRASFAPAAGLGPPPASFSGGCVSTAAFNASAYCNSKLIGAKLFYKGYEAALGHPMDEKEESKSPLDTEGHGTHTASTAAGSPVDGAGLFDYAKGQAVGMDPGARIAAYKICWLPGCYDSDILAAMDEAVADGVDVISLSVGANGYAPKFFEDSIAIGAFHAVSKGVVVSCSAGNSGPGEYTAVNIAPWILTVGASTVDREFPADVVLGDGRVFGGVSLYAGEPLDSAQLPLVFAGDCGSRLCIVGDLDSEKVAGKIVLCERGNNARVEKGAAVKLAGGAGMILANTAESGEELIADAHLVPATMVGQKFGDQIKRYVQTDPSPTATILFRGTVISESPPAPQVAAFSSRGPNYRAPEILKPDVTAPGVNILAAWTGAAAPTDLDIDPRRVEFNIISGTSMSCPHVSGLAALLRQAHLDWSPAAIKSALMTTAYNVDNSGETIKDLATGAESTPFVRGAGHVDPNGALDPGLLYDAGTDDYIAFLCSLGYPASLISIFTRDAAAADCSRTYASPGDLNYPAFAAVFSSYGDSVTYHRVVRNVGRNSSAVYHPKIVSPSGVEVTVSPSKLAFDEQHQSLGYEITIAASGNPVIVDGKFTFGSITWSDGAHDVTSPIAVTWPYNGGAAAAAAMQLVQGHAAGAAIVYLMKEWRDGKNSCTGLSTKGDEPPLPSPGLDHAVATAAPALESLSTYIVHVAPAHAPRSSRPRVLSTAYTSFLRDSLPARPAPRLLYSYAHAATGFAARLTGAQAAHLATRGSVLAVVPDATQHPHTTLTPSFLGLSTSSGLLPASTGATGVVIGVIDTGVYPKDRASFAADPALPPPPATFRGRCVSTPEFNASAYCNSKLVGAKFFGLGYEAAHGGAVEVEETDSRSPLDTNGHGTHTSSTAAGSAVADAAFFDYAKGRAVGVAPGARIASYKACWARGCASSDILMAFDEAIKDGVDVISVSLGAVGSAPQFYSDSTAVGAFSAVRKGIVVSASAGNAGPGELTAVNVAPWFLTVGASTVNRQFPANVVLGNGDNFTGTSLYAGAPLGASKIPLVYGGDVGSSVCQTGDLDPSKIAGKIVVCDPGVNARAAKGEAVKLAGGAGAILVSSKAFGEQALSSPHLLPATAVTFAAAEKIKRYIRANASPVATIVFLGTVIGATPSSPRMASFSSRGPNLRAPEILKPDVTAPGVDILAAWTGENSPSELDSDTRRVKFNIISGTSMSCPHVSGLAALLRQAHPGWSPAAIKSALMTTAYNVDSAGDTIKDMSTGEASTPFVRGAGHVDPNAALDPGLVYDAGTDDYVSFLCAIGYSARQIAVLTRDGSVTDCSTRRGSAGDLNYPAFSVVFKSTKSKVTQRRVVRNVGRDPVATYTASVAGPAGVLVAVEPRTLRFSATQQTQEYAITFTPQQGSVAEKYTFGSVVWSDGKHKVTSPIAITWPASQQVAAM</sequence>
<feature type="active site" description="Charge relay system" evidence="10">
    <location>
        <position position="1362"/>
    </location>
</feature>
<keyword evidence="19" id="KW-1185">Reference proteome</keyword>
<dbReference type="Pfam" id="PF17766">
    <property type="entry name" value="fn3_6"/>
    <property type="match status" value="2"/>
</dbReference>
<reference evidence="18 19" key="1">
    <citation type="submission" date="2024-02" db="EMBL/GenBank/DDBJ databases">
        <title>High-quality chromosome-scale genome assembly of Pensacola bahiagrass (Paspalum notatum Flugge var. saurae).</title>
        <authorList>
            <person name="Vega J.M."/>
            <person name="Podio M."/>
            <person name="Orjuela J."/>
            <person name="Siena L.A."/>
            <person name="Pessino S.C."/>
            <person name="Combes M.C."/>
            <person name="Mariac C."/>
            <person name="Albertini E."/>
            <person name="Pupilli F."/>
            <person name="Ortiz J.P.A."/>
            <person name="Leblanc O."/>
        </authorList>
    </citation>
    <scope>NUCLEOTIDE SEQUENCE [LARGE SCALE GENOMIC DNA]</scope>
    <source>
        <strain evidence="18">R1</strain>
        <tissue evidence="18">Leaf</tissue>
    </source>
</reference>
<feature type="domain" description="PA" evidence="15">
    <location>
        <begin position="1193"/>
        <end position="1276"/>
    </location>
</feature>
<dbReference type="FunFam" id="3.40.50.200:FF:000006">
    <property type="entry name" value="Subtilisin-like protease SBT1.5"/>
    <property type="match status" value="2"/>
</dbReference>
<feature type="region of interest" description="Disordered" evidence="12">
    <location>
        <begin position="1018"/>
        <end position="1040"/>
    </location>
</feature>
<feature type="active site" description="Charge relay system" evidence="10">
    <location>
        <position position="955"/>
    </location>
</feature>
<keyword evidence="3" id="KW-0964">Secreted</keyword>
<gene>
    <name evidence="18" type="ORF">U9M48_021715</name>
</gene>
<feature type="chain" id="PRO_5042958808" description="Subtilisin-like protease" evidence="13">
    <location>
        <begin position="25"/>
        <end position="1588"/>
    </location>
</feature>
<dbReference type="PROSITE" id="PS00138">
    <property type="entry name" value="SUBTILASE_SER"/>
    <property type="match status" value="2"/>
</dbReference>
<dbReference type="EMBL" id="CP144749">
    <property type="protein sequence ID" value="WVZ73405.1"/>
    <property type="molecule type" value="Genomic_DNA"/>
</dbReference>
<evidence type="ECO:0008006" key="20">
    <source>
        <dbReference type="Google" id="ProtNLM"/>
    </source>
</evidence>
<dbReference type="PANTHER" id="PTHR10795">
    <property type="entry name" value="PROPROTEIN CONVERTASE SUBTILISIN/KEXIN"/>
    <property type="match status" value="1"/>
</dbReference>
<feature type="region of interest" description="Disordered" evidence="12">
    <location>
        <begin position="209"/>
        <end position="233"/>
    </location>
</feature>
<feature type="signal peptide" evidence="13">
    <location>
        <begin position="1"/>
        <end position="24"/>
    </location>
</feature>
<comment type="subcellular location">
    <subcellularLocation>
        <location evidence="1">Secreted</location>
    </subcellularLocation>
</comment>